<accession>A0A1M7TI44</accession>
<evidence type="ECO:0000256" key="5">
    <source>
        <dbReference type="ARBA" id="ARBA00023054"/>
    </source>
</evidence>
<dbReference type="EMBL" id="FRDI01000012">
    <property type="protein sequence ID" value="SHN70397.1"/>
    <property type="molecule type" value="Genomic_DNA"/>
</dbReference>
<evidence type="ECO:0000313" key="10">
    <source>
        <dbReference type="Proteomes" id="UP000186469"/>
    </source>
</evidence>
<evidence type="ECO:0000256" key="7">
    <source>
        <dbReference type="SAM" id="Coils"/>
    </source>
</evidence>
<comment type="subcellular location">
    <subcellularLocation>
        <location evidence="1">Cytoplasm</location>
    </subcellularLocation>
</comment>
<dbReference type="AlphaFoldDB" id="A0A1M7TI44"/>
<sequence>MAVSRIDILNHEFTRSLRGYNPEEVDNFLHDVADTLGRLADEKVVLSARVVQIEAKLAEFEQQEAALRNTLIATQRMTEDLKTSAQREAQLIIDAARARADNLLQQAHQRLGHIFDEISEAKKLKSQFEISLRSIIESHLRMLDMQKESEARLDAGVARLGLAQRYTPLNQRANYSSQQNQINDKNSDKSSENLQAQTIDDSDDNIENNTTQNNITENINTQSVNNQTPHNLQPQNNEVIPDNNIVKDNTTLNFNANSHEHERLKDLSPEHQEDLLILEKLQGPFELKIK</sequence>
<evidence type="ECO:0000256" key="6">
    <source>
        <dbReference type="ARBA" id="ARBA00023306"/>
    </source>
</evidence>
<keyword evidence="4" id="KW-0132">Cell division</keyword>
<dbReference type="GO" id="GO:0005737">
    <property type="term" value="C:cytoplasm"/>
    <property type="evidence" value="ECO:0007669"/>
    <property type="project" value="UniProtKB-SubCell"/>
</dbReference>
<evidence type="ECO:0000313" key="9">
    <source>
        <dbReference type="EMBL" id="SHN70397.1"/>
    </source>
</evidence>
<dbReference type="STRING" id="1121455.SAMN02745728_02038"/>
<dbReference type="Gene3D" id="6.10.250.660">
    <property type="match status" value="1"/>
</dbReference>
<dbReference type="OrthoDB" id="5198800at2"/>
<proteinExistence type="inferred from homology"/>
<name>A0A1M7TI44_9BACT</name>
<dbReference type="GO" id="GO:0051301">
    <property type="term" value="P:cell division"/>
    <property type="evidence" value="ECO:0007669"/>
    <property type="project" value="UniProtKB-KW"/>
</dbReference>
<dbReference type="InterPro" id="IPR007793">
    <property type="entry name" value="DivIVA_fam"/>
</dbReference>
<organism evidence="9 10">
    <name type="scientific">Desulfovibrio litoralis DSM 11393</name>
    <dbReference type="NCBI Taxonomy" id="1121455"/>
    <lineage>
        <taxon>Bacteria</taxon>
        <taxon>Pseudomonadati</taxon>
        <taxon>Thermodesulfobacteriota</taxon>
        <taxon>Desulfovibrionia</taxon>
        <taxon>Desulfovibrionales</taxon>
        <taxon>Desulfovibrionaceae</taxon>
        <taxon>Desulfovibrio</taxon>
    </lineage>
</organism>
<keyword evidence="3" id="KW-0963">Cytoplasm</keyword>
<dbReference type="Pfam" id="PF05103">
    <property type="entry name" value="DivIVA"/>
    <property type="match status" value="1"/>
</dbReference>
<dbReference type="PANTHER" id="PTHR35794">
    <property type="entry name" value="CELL DIVISION PROTEIN DIVIVA"/>
    <property type="match status" value="1"/>
</dbReference>
<comment type="similarity">
    <text evidence="2">Belongs to the DivIVA family.</text>
</comment>
<protein>
    <submittedName>
        <fullName evidence="9">DivIVA domain-containing protein</fullName>
    </submittedName>
</protein>
<evidence type="ECO:0000256" key="8">
    <source>
        <dbReference type="SAM" id="MobiDB-lite"/>
    </source>
</evidence>
<dbReference type="InterPro" id="IPR019933">
    <property type="entry name" value="DivIVA_domain"/>
</dbReference>
<keyword evidence="6" id="KW-0131">Cell cycle</keyword>
<reference evidence="9 10" key="1">
    <citation type="submission" date="2016-12" db="EMBL/GenBank/DDBJ databases">
        <authorList>
            <person name="Song W.-J."/>
            <person name="Kurnit D.M."/>
        </authorList>
    </citation>
    <scope>NUCLEOTIDE SEQUENCE [LARGE SCALE GENOMIC DNA]</scope>
    <source>
        <strain evidence="9 10">DSM 11393</strain>
    </source>
</reference>
<keyword evidence="5 7" id="KW-0175">Coiled coil</keyword>
<evidence type="ECO:0000256" key="2">
    <source>
        <dbReference type="ARBA" id="ARBA00009008"/>
    </source>
</evidence>
<dbReference type="Proteomes" id="UP000186469">
    <property type="component" value="Unassembled WGS sequence"/>
</dbReference>
<dbReference type="RefSeq" id="WP_072697713.1">
    <property type="nucleotide sequence ID" value="NZ_FRDI01000012.1"/>
</dbReference>
<feature type="coiled-coil region" evidence="7">
    <location>
        <begin position="43"/>
        <end position="106"/>
    </location>
</feature>
<feature type="compositionally biased region" description="Polar residues" evidence="8">
    <location>
        <begin position="171"/>
        <end position="184"/>
    </location>
</feature>
<dbReference type="NCBIfam" id="TIGR03544">
    <property type="entry name" value="DivI1A_domain"/>
    <property type="match status" value="1"/>
</dbReference>
<dbReference type="PANTHER" id="PTHR35794:SF2">
    <property type="entry name" value="CELL DIVISION PROTEIN DIVIVA"/>
    <property type="match status" value="1"/>
</dbReference>
<feature type="region of interest" description="Disordered" evidence="8">
    <location>
        <begin position="171"/>
        <end position="211"/>
    </location>
</feature>
<gene>
    <name evidence="9" type="ORF">SAMN02745728_02038</name>
</gene>
<evidence type="ECO:0000256" key="3">
    <source>
        <dbReference type="ARBA" id="ARBA00022490"/>
    </source>
</evidence>
<evidence type="ECO:0000256" key="4">
    <source>
        <dbReference type="ARBA" id="ARBA00022618"/>
    </source>
</evidence>
<keyword evidence="10" id="KW-1185">Reference proteome</keyword>
<evidence type="ECO:0000256" key="1">
    <source>
        <dbReference type="ARBA" id="ARBA00004496"/>
    </source>
</evidence>